<feature type="repeat" description="ANK" evidence="3">
    <location>
        <begin position="551"/>
        <end position="583"/>
    </location>
</feature>
<name>A0A835XMF8_9CHLO</name>
<comment type="caution">
    <text evidence="6">The sequence shown here is derived from an EMBL/GenBank/DDBJ whole genome shotgun (WGS) entry which is preliminary data.</text>
</comment>
<feature type="repeat" description="ANK" evidence="3">
    <location>
        <begin position="452"/>
        <end position="484"/>
    </location>
</feature>
<evidence type="ECO:0000313" key="7">
    <source>
        <dbReference type="Proteomes" id="UP000612055"/>
    </source>
</evidence>
<dbReference type="Pfam" id="PF06985">
    <property type="entry name" value="HET"/>
    <property type="match status" value="1"/>
</dbReference>
<keyword evidence="7" id="KW-1185">Reference proteome</keyword>
<dbReference type="Gene3D" id="1.25.40.20">
    <property type="entry name" value="Ankyrin repeat-containing domain"/>
    <property type="match status" value="5"/>
</dbReference>
<dbReference type="InterPro" id="IPR050889">
    <property type="entry name" value="Dendritic_Spine_Reg/Scaffold"/>
</dbReference>
<feature type="domain" description="Heterokaryon incompatibility" evidence="5">
    <location>
        <begin position="53"/>
        <end position="190"/>
    </location>
</feature>
<gene>
    <name evidence="6" type="ORF">HYH03_015845</name>
</gene>
<proteinExistence type="predicted"/>
<evidence type="ECO:0000256" key="1">
    <source>
        <dbReference type="ARBA" id="ARBA00022737"/>
    </source>
</evidence>
<reference evidence="6" key="1">
    <citation type="journal article" date="2020" name="bioRxiv">
        <title>Comparative genomics of Chlamydomonas.</title>
        <authorList>
            <person name="Craig R.J."/>
            <person name="Hasan A.R."/>
            <person name="Ness R.W."/>
            <person name="Keightley P.D."/>
        </authorList>
    </citation>
    <scope>NUCLEOTIDE SEQUENCE</scope>
    <source>
        <strain evidence="6">CCAP 11/70</strain>
    </source>
</reference>
<dbReference type="EMBL" id="JAEHOE010000129">
    <property type="protein sequence ID" value="KAG2485468.1"/>
    <property type="molecule type" value="Genomic_DNA"/>
</dbReference>
<feature type="repeat" description="ANK" evidence="3">
    <location>
        <begin position="650"/>
        <end position="682"/>
    </location>
</feature>
<evidence type="ECO:0000256" key="3">
    <source>
        <dbReference type="PROSITE-ProRule" id="PRU00023"/>
    </source>
</evidence>
<feature type="repeat" description="ANK" evidence="3">
    <location>
        <begin position="518"/>
        <end position="550"/>
    </location>
</feature>
<sequence length="837" mass="91138">MPASIAQAPMRLLHIEAVLTWTGLKMYEEVQPDECIELPYKSVTEEQWAQTAVLSWRWGAPKPREQQPGFSPMLAPQLEELRLVLQRLQASDLKHIWVDWSCVPQYSADSMVEVLRSKTFYARARVMIVVPTFYPVPEGAVKALLVRTRRQLAKMDTGPAAQAARVLQSILDKELVAGREYFARVWTLAERMARFGHGEQLNSWLSLEAWLGMLADAMLKSLEDKAASQIYKKILGREATELLEACQQPLVETLQTGSMLASDTAIEAEVARLFELATQIWKSPAKLVEQPSRDWLKEYLEEINAGVYQAWSEADRVWAIYSFFCWKTLDQASEQELAQAVRDLVRIAAGNEKHLGLVAAKLGLRELREGVEQRIGREEQARRDAEEIARRQKEEQATREAEEHERRPNKEQEQRLEAGLELLAAVKNEHWDTAMELLAAAVKPDLEAVDEEGRTALIFASRDGHLEVVKALLAAGARVEAADEDGSTPLMHASRHGHLEVVKALLAAGARVEAASKDGRTALIFASRNGHLEVVKALLAAGARVEAASKDGCTPLMYASCDGNLEVVKALLAAGARVEAADEEGRTALMFASSDRTLEVVKALLAAGARVEAADEEGRTALMLASRDRTLEMVKALLAAGARVEAADEDGRTALIHASCDGNLEMVKALLAAGARVEAASKDGRTALIHASCDGHLEVVKALLAAGARVEAADEEGRTALMFASSDRTLAVVKALLAAGARVEAADEDGRTALIHASCDGNLEMVKALLAAGARVEAASKDGCTPLIHASCDGNLEVVKALLAAGARVEAADEDGKTALDWARETRQTEVVQLLER</sequence>
<dbReference type="InterPro" id="IPR010730">
    <property type="entry name" value="HET"/>
</dbReference>
<dbReference type="PROSITE" id="PS50297">
    <property type="entry name" value="ANK_REP_REGION"/>
    <property type="match status" value="11"/>
</dbReference>
<dbReference type="InterPro" id="IPR002110">
    <property type="entry name" value="Ankyrin_rpt"/>
</dbReference>
<dbReference type="Pfam" id="PF12796">
    <property type="entry name" value="Ank_2"/>
    <property type="match status" value="4"/>
</dbReference>
<dbReference type="PRINTS" id="PR01415">
    <property type="entry name" value="ANKYRIN"/>
</dbReference>
<dbReference type="InterPro" id="IPR036770">
    <property type="entry name" value="Ankyrin_rpt-contain_sf"/>
</dbReference>
<keyword evidence="1" id="KW-0677">Repeat</keyword>
<protein>
    <recommendedName>
        <fullName evidence="5">Heterokaryon incompatibility domain-containing protein</fullName>
    </recommendedName>
</protein>
<evidence type="ECO:0000313" key="6">
    <source>
        <dbReference type="EMBL" id="KAG2485468.1"/>
    </source>
</evidence>
<feature type="region of interest" description="Disordered" evidence="4">
    <location>
        <begin position="375"/>
        <end position="414"/>
    </location>
</feature>
<keyword evidence="2 3" id="KW-0040">ANK repeat</keyword>
<organism evidence="6 7">
    <name type="scientific">Edaphochlamys debaryana</name>
    <dbReference type="NCBI Taxonomy" id="47281"/>
    <lineage>
        <taxon>Eukaryota</taxon>
        <taxon>Viridiplantae</taxon>
        <taxon>Chlorophyta</taxon>
        <taxon>core chlorophytes</taxon>
        <taxon>Chlorophyceae</taxon>
        <taxon>CS clade</taxon>
        <taxon>Chlamydomonadales</taxon>
        <taxon>Chlamydomonadales incertae sedis</taxon>
        <taxon>Edaphochlamys</taxon>
    </lineage>
</organism>
<feature type="repeat" description="ANK" evidence="3">
    <location>
        <begin position="782"/>
        <end position="814"/>
    </location>
</feature>
<evidence type="ECO:0000256" key="2">
    <source>
        <dbReference type="ARBA" id="ARBA00023043"/>
    </source>
</evidence>
<dbReference type="SUPFAM" id="SSF48403">
    <property type="entry name" value="Ankyrin repeat"/>
    <property type="match status" value="1"/>
</dbReference>
<feature type="repeat" description="ANK" evidence="3">
    <location>
        <begin position="617"/>
        <end position="649"/>
    </location>
</feature>
<evidence type="ECO:0000256" key="4">
    <source>
        <dbReference type="SAM" id="MobiDB-lite"/>
    </source>
</evidence>
<dbReference type="Proteomes" id="UP000612055">
    <property type="component" value="Unassembled WGS sequence"/>
</dbReference>
<dbReference type="AlphaFoldDB" id="A0A835XMF8"/>
<dbReference type="Pfam" id="PF00023">
    <property type="entry name" value="Ank"/>
    <property type="match status" value="2"/>
</dbReference>
<feature type="repeat" description="ANK" evidence="3">
    <location>
        <begin position="716"/>
        <end position="748"/>
    </location>
</feature>
<dbReference type="PANTHER" id="PTHR24166:SF48">
    <property type="entry name" value="PROTEIN VAPYRIN"/>
    <property type="match status" value="1"/>
</dbReference>
<dbReference type="SMART" id="SM00248">
    <property type="entry name" value="ANK"/>
    <property type="match status" value="11"/>
</dbReference>
<evidence type="ECO:0000259" key="5">
    <source>
        <dbReference type="Pfam" id="PF06985"/>
    </source>
</evidence>
<dbReference type="PROSITE" id="PS50088">
    <property type="entry name" value="ANK_REPEAT"/>
    <property type="match status" value="11"/>
</dbReference>
<feature type="repeat" description="ANK" evidence="3">
    <location>
        <begin position="584"/>
        <end position="616"/>
    </location>
</feature>
<feature type="repeat" description="ANK" evidence="3">
    <location>
        <begin position="749"/>
        <end position="781"/>
    </location>
</feature>
<dbReference type="PANTHER" id="PTHR24166">
    <property type="entry name" value="ROLLING PEBBLES, ISOFORM B"/>
    <property type="match status" value="1"/>
</dbReference>
<accession>A0A835XMF8</accession>
<dbReference type="OrthoDB" id="194358at2759"/>
<feature type="repeat" description="ANK" evidence="3">
    <location>
        <begin position="683"/>
        <end position="715"/>
    </location>
</feature>
<feature type="repeat" description="ANK" evidence="3">
    <location>
        <begin position="485"/>
        <end position="517"/>
    </location>
</feature>